<organism evidence="2 3">
    <name type="scientific">Caerostris darwini</name>
    <dbReference type="NCBI Taxonomy" id="1538125"/>
    <lineage>
        <taxon>Eukaryota</taxon>
        <taxon>Metazoa</taxon>
        <taxon>Ecdysozoa</taxon>
        <taxon>Arthropoda</taxon>
        <taxon>Chelicerata</taxon>
        <taxon>Arachnida</taxon>
        <taxon>Araneae</taxon>
        <taxon>Araneomorphae</taxon>
        <taxon>Entelegynae</taxon>
        <taxon>Araneoidea</taxon>
        <taxon>Araneidae</taxon>
        <taxon>Caerostris</taxon>
    </lineage>
</organism>
<feature type="compositionally biased region" description="Low complexity" evidence="1">
    <location>
        <begin position="11"/>
        <end position="22"/>
    </location>
</feature>
<keyword evidence="3" id="KW-1185">Reference proteome</keyword>
<reference evidence="2 3" key="1">
    <citation type="submission" date="2021-06" db="EMBL/GenBank/DDBJ databases">
        <title>Caerostris darwini draft genome.</title>
        <authorList>
            <person name="Kono N."/>
            <person name="Arakawa K."/>
        </authorList>
    </citation>
    <scope>NUCLEOTIDE SEQUENCE [LARGE SCALE GENOMIC DNA]</scope>
</reference>
<dbReference type="Proteomes" id="UP001054837">
    <property type="component" value="Unassembled WGS sequence"/>
</dbReference>
<evidence type="ECO:0000313" key="3">
    <source>
        <dbReference type="Proteomes" id="UP001054837"/>
    </source>
</evidence>
<proteinExistence type="predicted"/>
<sequence>MQAAGMIRARSFSPSTESSTISYNNNERNSATIAWSSCYSNKSRKYEKQRNSNKSDGDLSQDFVSSLLTLSQ</sequence>
<gene>
    <name evidence="2" type="ORF">CDAR_12131</name>
</gene>
<dbReference type="EMBL" id="BPLQ01003354">
    <property type="protein sequence ID" value="GIX99914.1"/>
    <property type="molecule type" value="Genomic_DNA"/>
</dbReference>
<feature type="region of interest" description="Disordered" evidence="1">
    <location>
        <begin position="1"/>
        <end position="24"/>
    </location>
</feature>
<comment type="caution">
    <text evidence="2">The sequence shown here is derived from an EMBL/GenBank/DDBJ whole genome shotgun (WGS) entry which is preliminary data.</text>
</comment>
<dbReference type="AlphaFoldDB" id="A0AAV4PVT6"/>
<evidence type="ECO:0000313" key="2">
    <source>
        <dbReference type="EMBL" id="GIX99914.1"/>
    </source>
</evidence>
<name>A0AAV4PVT6_9ARAC</name>
<feature type="non-terminal residue" evidence="2">
    <location>
        <position position="72"/>
    </location>
</feature>
<accession>A0AAV4PVT6</accession>
<protein>
    <submittedName>
        <fullName evidence="2">Uncharacterized protein</fullName>
    </submittedName>
</protein>
<evidence type="ECO:0000256" key="1">
    <source>
        <dbReference type="SAM" id="MobiDB-lite"/>
    </source>
</evidence>